<organism evidence="1 2">
    <name type="scientific">Ruegeria halocynthiae</name>
    <dbReference type="NCBI Taxonomy" id="985054"/>
    <lineage>
        <taxon>Bacteria</taxon>
        <taxon>Pseudomonadati</taxon>
        <taxon>Pseudomonadota</taxon>
        <taxon>Alphaproteobacteria</taxon>
        <taxon>Rhodobacterales</taxon>
        <taxon>Roseobacteraceae</taxon>
        <taxon>Ruegeria</taxon>
    </lineage>
</organism>
<gene>
    <name evidence="1" type="ORF">SAMN05444358_11134</name>
</gene>
<name>A0A1H3EH09_9RHOB</name>
<dbReference type="Proteomes" id="UP000183400">
    <property type="component" value="Unassembled WGS sequence"/>
</dbReference>
<accession>A0A1H3EH09</accession>
<reference evidence="2" key="1">
    <citation type="submission" date="2016-10" db="EMBL/GenBank/DDBJ databases">
        <authorList>
            <person name="Varghese N."/>
            <person name="Submissions S."/>
        </authorList>
    </citation>
    <scope>NUCLEOTIDE SEQUENCE [LARGE SCALE GENOMIC DNA]</scope>
    <source>
        <strain evidence="2">DSM 27839</strain>
    </source>
</reference>
<sequence>MLNSVLTVLAGILFELGYLWSSIPLDPERVLAILTNNAQYLTPVCVAALRFLYRDHDSSREQIAPVLNARPGSMYCIQRTARALPGLDDMLVDRLFLLTQGARSGRSPVRHSTAKITARSGQ</sequence>
<evidence type="ECO:0000313" key="2">
    <source>
        <dbReference type="Proteomes" id="UP000183400"/>
    </source>
</evidence>
<protein>
    <submittedName>
        <fullName evidence="1">Uncharacterized protein</fullName>
    </submittedName>
</protein>
<evidence type="ECO:0000313" key="1">
    <source>
        <dbReference type="EMBL" id="SDX77209.1"/>
    </source>
</evidence>
<proteinExistence type="predicted"/>
<dbReference type="EMBL" id="FNNP01000011">
    <property type="protein sequence ID" value="SDX77209.1"/>
    <property type="molecule type" value="Genomic_DNA"/>
</dbReference>
<dbReference type="AlphaFoldDB" id="A0A1H3EH09"/>
<keyword evidence="2" id="KW-1185">Reference proteome</keyword>